<dbReference type="EMBL" id="FUWP01000077">
    <property type="protein sequence ID" value="SKA59621.1"/>
    <property type="molecule type" value="Genomic_DNA"/>
</dbReference>
<proteinExistence type="predicted"/>
<evidence type="ECO:0000256" key="1">
    <source>
        <dbReference type="SAM" id="MobiDB-lite"/>
    </source>
</evidence>
<reference evidence="2 3" key="1">
    <citation type="submission" date="2017-02" db="EMBL/GenBank/DDBJ databases">
        <authorList>
            <person name="Peterson S.W."/>
        </authorList>
    </citation>
    <scope>NUCLEOTIDE SEQUENCE [LARGE SCALE GENOMIC DNA]</scope>
    <source>
        <strain evidence="2 3">CECT 9189</strain>
    </source>
</reference>
<dbReference type="Proteomes" id="UP000191116">
    <property type="component" value="Unassembled WGS sequence"/>
</dbReference>
<dbReference type="AlphaFoldDB" id="A0A1T4V4Y9"/>
<feature type="region of interest" description="Disordered" evidence="1">
    <location>
        <begin position="55"/>
        <end position="78"/>
    </location>
</feature>
<evidence type="ECO:0000313" key="2">
    <source>
        <dbReference type="EMBL" id="SKA59621.1"/>
    </source>
</evidence>
<organism evidence="2 3">
    <name type="scientific">Photobacterium toruni</name>
    <dbReference type="NCBI Taxonomy" id="1935446"/>
    <lineage>
        <taxon>Bacteria</taxon>
        <taxon>Pseudomonadati</taxon>
        <taxon>Pseudomonadota</taxon>
        <taxon>Gammaproteobacteria</taxon>
        <taxon>Vibrionales</taxon>
        <taxon>Vibrionaceae</taxon>
        <taxon>Photobacterium</taxon>
    </lineage>
</organism>
<name>A0A1T4V4Y9_9GAMM</name>
<evidence type="ECO:0000313" key="3">
    <source>
        <dbReference type="Proteomes" id="UP000191116"/>
    </source>
</evidence>
<protein>
    <submittedName>
        <fullName evidence="2">Uncharacterized protein</fullName>
    </submittedName>
</protein>
<gene>
    <name evidence="2" type="ORF">CZ814_04062</name>
</gene>
<accession>A0A1T4V4Y9</accession>
<sequence>MQQWYSAQGFTLDAQAATCQWEDAMKARDCKYLDWVAAWRNGMRNANKWAAERTNKQISATQRMGASDGKYGPPEDYR</sequence>